<dbReference type="Proteomes" id="UP000299102">
    <property type="component" value="Unassembled WGS sequence"/>
</dbReference>
<dbReference type="EMBL" id="BGZK01000750">
    <property type="protein sequence ID" value="GBP58996.1"/>
    <property type="molecule type" value="Genomic_DNA"/>
</dbReference>
<gene>
    <name evidence="1" type="ORF">EVAR_14997_1</name>
</gene>
<dbReference type="AlphaFoldDB" id="A0A4C1X5G4"/>
<keyword evidence="2" id="KW-1185">Reference proteome</keyword>
<organism evidence="1 2">
    <name type="scientific">Eumeta variegata</name>
    <name type="common">Bagworm moth</name>
    <name type="synonym">Eumeta japonica</name>
    <dbReference type="NCBI Taxonomy" id="151549"/>
    <lineage>
        <taxon>Eukaryota</taxon>
        <taxon>Metazoa</taxon>
        <taxon>Ecdysozoa</taxon>
        <taxon>Arthropoda</taxon>
        <taxon>Hexapoda</taxon>
        <taxon>Insecta</taxon>
        <taxon>Pterygota</taxon>
        <taxon>Neoptera</taxon>
        <taxon>Endopterygota</taxon>
        <taxon>Lepidoptera</taxon>
        <taxon>Glossata</taxon>
        <taxon>Ditrysia</taxon>
        <taxon>Tineoidea</taxon>
        <taxon>Psychidae</taxon>
        <taxon>Oiketicinae</taxon>
        <taxon>Eumeta</taxon>
    </lineage>
</organism>
<proteinExistence type="predicted"/>
<comment type="caution">
    <text evidence="1">The sequence shown here is derived from an EMBL/GenBank/DDBJ whole genome shotgun (WGS) entry which is preliminary data.</text>
</comment>
<evidence type="ECO:0000313" key="1">
    <source>
        <dbReference type="EMBL" id="GBP58996.1"/>
    </source>
</evidence>
<accession>A0A4C1X5G4</accession>
<reference evidence="1 2" key="1">
    <citation type="journal article" date="2019" name="Commun. Biol.">
        <title>The bagworm genome reveals a unique fibroin gene that provides high tensile strength.</title>
        <authorList>
            <person name="Kono N."/>
            <person name="Nakamura H."/>
            <person name="Ohtoshi R."/>
            <person name="Tomita M."/>
            <person name="Numata K."/>
            <person name="Arakawa K."/>
        </authorList>
    </citation>
    <scope>NUCLEOTIDE SEQUENCE [LARGE SCALE GENOMIC DNA]</scope>
</reference>
<evidence type="ECO:0000313" key="2">
    <source>
        <dbReference type="Proteomes" id="UP000299102"/>
    </source>
</evidence>
<sequence>MAYAITIHKSRGLSLDKKTRVALGDCRVFFLRRCPNAETLSRNESPDCGAKRYSAAAGAPYRHSRPFNVERKHSWSERCVSARWKIY</sequence>
<name>A0A4C1X5G4_EUMVA</name>
<protein>
    <submittedName>
        <fullName evidence="1">Uncharacterized protein</fullName>
    </submittedName>
</protein>